<dbReference type="InterPro" id="IPR009056">
    <property type="entry name" value="Cyt_c-like_dom"/>
</dbReference>
<feature type="signal peptide" evidence="7">
    <location>
        <begin position="1"/>
        <end position="29"/>
    </location>
</feature>
<keyword evidence="4" id="KW-0249">Electron transport</keyword>
<evidence type="ECO:0000313" key="10">
    <source>
        <dbReference type="Proteomes" id="UP001244242"/>
    </source>
</evidence>
<proteinExistence type="predicted"/>
<keyword evidence="7" id="KW-0732">Signal</keyword>
<comment type="caution">
    <text evidence="9">The sequence shown here is derived from an EMBL/GenBank/DDBJ whole genome shotgun (WGS) entry which is preliminary data.</text>
</comment>
<evidence type="ECO:0000256" key="5">
    <source>
        <dbReference type="ARBA" id="ARBA00023004"/>
    </source>
</evidence>
<name>A0ABT6VKJ3_9GAMM</name>
<evidence type="ECO:0000256" key="7">
    <source>
        <dbReference type="SAM" id="SignalP"/>
    </source>
</evidence>
<dbReference type="EMBL" id="JASCQO010000037">
    <property type="protein sequence ID" value="MDI5934490.1"/>
    <property type="molecule type" value="Genomic_DNA"/>
</dbReference>
<dbReference type="SUPFAM" id="SSF46626">
    <property type="entry name" value="Cytochrome c"/>
    <property type="match status" value="1"/>
</dbReference>
<feature type="chain" id="PRO_5046118280" evidence="7">
    <location>
        <begin position="30"/>
        <end position="136"/>
    </location>
</feature>
<evidence type="ECO:0000256" key="3">
    <source>
        <dbReference type="ARBA" id="ARBA00022723"/>
    </source>
</evidence>
<dbReference type="InterPro" id="IPR002327">
    <property type="entry name" value="Cyt_c_1A/1B"/>
</dbReference>
<dbReference type="PANTHER" id="PTHR11961">
    <property type="entry name" value="CYTOCHROME C"/>
    <property type="match status" value="1"/>
</dbReference>
<evidence type="ECO:0000256" key="6">
    <source>
        <dbReference type="PROSITE-ProRule" id="PRU00433"/>
    </source>
</evidence>
<feature type="domain" description="Cytochrome c" evidence="8">
    <location>
        <begin position="31"/>
        <end position="130"/>
    </location>
</feature>
<dbReference type="PRINTS" id="PR00604">
    <property type="entry name" value="CYTCHRMECIAB"/>
</dbReference>
<evidence type="ECO:0000256" key="1">
    <source>
        <dbReference type="ARBA" id="ARBA00022448"/>
    </source>
</evidence>
<keyword evidence="1" id="KW-0813">Transport</keyword>
<dbReference type="PROSITE" id="PS51007">
    <property type="entry name" value="CYTC"/>
    <property type="match status" value="1"/>
</dbReference>
<keyword evidence="2 6" id="KW-0349">Heme</keyword>
<protein>
    <submittedName>
        <fullName evidence="9">C-type cytochrome</fullName>
    </submittedName>
</protein>
<gene>
    <name evidence="9" type="ORF">QLQ84_11915</name>
</gene>
<evidence type="ECO:0000256" key="4">
    <source>
        <dbReference type="ARBA" id="ARBA00022982"/>
    </source>
</evidence>
<keyword evidence="3 6" id="KW-0479">Metal-binding</keyword>
<evidence type="ECO:0000256" key="2">
    <source>
        <dbReference type="ARBA" id="ARBA00022617"/>
    </source>
</evidence>
<dbReference type="Gene3D" id="1.10.760.10">
    <property type="entry name" value="Cytochrome c-like domain"/>
    <property type="match status" value="1"/>
</dbReference>
<sequence length="136" mass="14860">MPRRLLDTARSVPAWLAFVATLAAAPALADAERAQGERLFRAQCVGCHSLVPGEHLAGPSLHGLIGRPAGSVEDFDYSPALREAELTWTAETLDAFLAGPDAFLPGTRMVFWGLDERPRRRIIHFLESRATEASDH</sequence>
<keyword evidence="10" id="KW-1185">Reference proteome</keyword>
<keyword evidence="5 6" id="KW-0408">Iron</keyword>
<reference evidence="9 10" key="1">
    <citation type="submission" date="2023-04" db="EMBL/GenBank/DDBJ databases">
        <title>Halomonas strains isolated from rhizosphere soil.</title>
        <authorList>
            <person name="Xu L."/>
            <person name="Sun J.-Q."/>
        </authorList>
    </citation>
    <scope>NUCLEOTIDE SEQUENCE [LARGE SCALE GENOMIC DNA]</scope>
    <source>
        <strain evidence="9 10">LN1S58</strain>
    </source>
</reference>
<evidence type="ECO:0000313" key="9">
    <source>
        <dbReference type="EMBL" id="MDI5934490.1"/>
    </source>
</evidence>
<dbReference type="RefSeq" id="WP_282721970.1">
    <property type="nucleotide sequence ID" value="NZ_JASCQO010000037.1"/>
</dbReference>
<dbReference type="Proteomes" id="UP001244242">
    <property type="component" value="Unassembled WGS sequence"/>
</dbReference>
<accession>A0ABT6VKJ3</accession>
<organism evidence="9 10">
    <name type="scientific">Halomonas kalidii</name>
    <dbReference type="NCBI Taxonomy" id="3043293"/>
    <lineage>
        <taxon>Bacteria</taxon>
        <taxon>Pseudomonadati</taxon>
        <taxon>Pseudomonadota</taxon>
        <taxon>Gammaproteobacteria</taxon>
        <taxon>Oceanospirillales</taxon>
        <taxon>Halomonadaceae</taxon>
        <taxon>Halomonas</taxon>
    </lineage>
</organism>
<evidence type="ECO:0000259" key="8">
    <source>
        <dbReference type="PROSITE" id="PS51007"/>
    </source>
</evidence>
<dbReference type="InterPro" id="IPR036909">
    <property type="entry name" value="Cyt_c-like_dom_sf"/>
</dbReference>